<sequence length="136" mass="14958">MKFKIRSLLLTTIMLLIGMHFQSNVFAHSDHDKDANVIKIADIVIGIQHYASAEDQQHLQAIVDSDASTVHEKVIATAIMNIQHQASVGDKQKLQEIIDSTTPTSTVNALATIVHSFSHGISASDKRKLQTIKFKG</sequence>
<organism evidence="1">
    <name type="scientific">marine metagenome</name>
    <dbReference type="NCBI Taxonomy" id="408172"/>
    <lineage>
        <taxon>unclassified sequences</taxon>
        <taxon>metagenomes</taxon>
        <taxon>ecological metagenomes</taxon>
    </lineage>
</organism>
<dbReference type="EMBL" id="UINC01022207">
    <property type="protein sequence ID" value="SVA91353.1"/>
    <property type="molecule type" value="Genomic_DNA"/>
</dbReference>
<name>A0A381ZRH1_9ZZZZ</name>
<gene>
    <name evidence="1" type="ORF">METZ01_LOCUS144207</name>
</gene>
<dbReference type="AlphaFoldDB" id="A0A381ZRH1"/>
<evidence type="ECO:0000313" key="1">
    <source>
        <dbReference type="EMBL" id="SVA91353.1"/>
    </source>
</evidence>
<proteinExistence type="predicted"/>
<protein>
    <submittedName>
        <fullName evidence="1">Uncharacterized protein</fullName>
    </submittedName>
</protein>
<accession>A0A381ZRH1</accession>
<reference evidence="1" key="1">
    <citation type="submission" date="2018-05" db="EMBL/GenBank/DDBJ databases">
        <authorList>
            <person name="Lanie J.A."/>
            <person name="Ng W.-L."/>
            <person name="Kazmierczak K.M."/>
            <person name="Andrzejewski T.M."/>
            <person name="Davidsen T.M."/>
            <person name="Wayne K.J."/>
            <person name="Tettelin H."/>
            <person name="Glass J.I."/>
            <person name="Rusch D."/>
            <person name="Podicherti R."/>
            <person name="Tsui H.-C.T."/>
            <person name="Winkler M.E."/>
        </authorList>
    </citation>
    <scope>NUCLEOTIDE SEQUENCE</scope>
</reference>